<dbReference type="GO" id="GO:0072544">
    <property type="term" value="F:L-DOPA binding"/>
    <property type="evidence" value="ECO:0007669"/>
    <property type="project" value="InterPro"/>
</dbReference>
<evidence type="ECO:0000256" key="5">
    <source>
        <dbReference type="SAM" id="Phobius"/>
    </source>
</evidence>
<feature type="transmembrane region" description="Helical" evidence="5">
    <location>
        <begin position="119"/>
        <end position="141"/>
    </location>
</feature>
<proteinExistence type="evidence at transcript level"/>
<dbReference type="GO" id="GO:0072545">
    <property type="term" value="F:L-tyrosine binding"/>
    <property type="evidence" value="ECO:0007669"/>
    <property type="project" value="InterPro"/>
</dbReference>
<keyword evidence="2 5" id="KW-0812">Transmembrane</keyword>
<dbReference type="CDD" id="cd00637">
    <property type="entry name" value="7tm_classA_rhodopsin-like"/>
    <property type="match status" value="1"/>
</dbReference>
<dbReference type="SUPFAM" id="SSF81321">
    <property type="entry name" value="Family A G protein-coupled receptor-like"/>
    <property type="match status" value="1"/>
</dbReference>
<keyword evidence="7" id="KW-0675">Receptor</keyword>
<dbReference type="Pfam" id="PF02101">
    <property type="entry name" value="Ocular_alb"/>
    <property type="match status" value="1"/>
</dbReference>
<evidence type="ECO:0000256" key="1">
    <source>
        <dbReference type="ARBA" id="ARBA00004370"/>
    </source>
</evidence>
<dbReference type="Gene3D" id="1.20.1070.10">
    <property type="entry name" value="Rhodopsin 7-helix transmembrane proteins"/>
    <property type="match status" value="1"/>
</dbReference>
<comment type="subcellular location">
    <subcellularLocation>
        <location evidence="1">Membrane</location>
    </subcellularLocation>
</comment>
<dbReference type="GO" id="GO:0035643">
    <property type="term" value="F:L-DOPA receptor activity"/>
    <property type="evidence" value="ECO:0007669"/>
    <property type="project" value="TreeGrafter"/>
</dbReference>
<evidence type="ECO:0000256" key="3">
    <source>
        <dbReference type="ARBA" id="ARBA00022989"/>
    </source>
</evidence>
<dbReference type="InterPro" id="IPR017452">
    <property type="entry name" value="GPCR_Rhodpsn_7TM"/>
</dbReference>
<name>A0A0K0PVM6_PLADU</name>
<keyword evidence="4 5" id="KW-0472">Membrane</keyword>
<dbReference type="GO" id="GO:0050848">
    <property type="term" value="P:regulation of calcium-mediated signaling"/>
    <property type="evidence" value="ECO:0007669"/>
    <property type="project" value="TreeGrafter"/>
</dbReference>
<feature type="transmembrane region" description="Helical" evidence="5">
    <location>
        <begin position="161"/>
        <end position="182"/>
    </location>
</feature>
<dbReference type="GO" id="GO:0032438">
    <property type="term" value="P:melanosome organization"/>
    <property type="evidence" value="ECO:0007669"/>
    <property type="project" value="TreeGrafter"/>
</dbReference>
<accession>A0A0K0PVM6</accession>
<organism evidence="7">
    <name type="scientific">Platynereis dumerilii</name>
    <name type="common">Dumeril's clam worm</name>
    <dbReference type="NCBI Taxonomy" id="6359"/>
    <lineage>
        <taxon>Eukaryota</taxon>
        <taxon>Metazoa</taxon>
        <taxon>Spiralia</taxon>
        <taxon>Lophotrochozoa</taxon>
        <taxon>Annelida</taxon>
        <taxon>Polychaeta</taxon>
        <taxon>Errantia</taxon>
        <taxon>Phyllodocida</taxon>
        <taxon>Nereididae</taxon>
        <taxon>Platynereis</taxon>
    </lineage>
</organism>
<feature type="domain" description="G-protein coupled receptors family 1 profile" evidence="6">
    <location>
        <begin position="168"/>
        <end position="305"/>
    </location>
</feature>
<feature type="transmembrane region" description="Helical" evidence="5">
    <location>
        <begin position="251"/>
        <end position="274"/>
    </location>
</feature>
<reference evidence="7" key="1">
    <citation type="journal article" date="2015" name="Cell Rep.">
        <title>Large-Scale Combinatorial Deorphanization of Platynereis Neuropeptide GPCRs.</title>
        <authorList>
            <person name="Bauknecht P.M."/>
            <person name="Jekely G."/>
        </authorList>
    </citation>
    <scope>NUCLEOTIDE SEQUENCE</scope>
</reference>
<evidence type="ECO:0000259" key="6">
    <source>
        <dbReference type="PROSITE" id="PS50262"/>
    </source>
</evidence>
<dbReference type="InterPro" id="IPR001414">
    <property type="entry name" value="GPR143"/>
</dbReference>
<dbReference type="PROSITE" id="PS50262">
    <property type="entry name" value="G_PROTEIN_RECEP_F1_2"/>
    <property type="match status" value="1"/>
</dbReference>
<feature type="transmembrane region" description="Helical" evidence="5">
    <location>
        <begin position="35"/>
        <end position="57"/>
    </location>
</feature>
<dbReference type="PANTHER" id="PTHR15177:SF2">
    <property type="entry name" value="G-PROTEIN COUPLED RECEPTOR 143"/>
    <property type="match status" value="1"/>
</dbReference>
<evidence type="ECO:0000256" key="4">
    <source>
        <dbReference type="ARBA" id="ARBA00023136"/>
    </source>
</evidence>
<evidence type="ECO:0000256" key="2">
    <source>
        <dbReference type="ARBA" id="ARBA00022692"/>
    </source>
</evidence>
<keyword evidence="3 5" id="KW-1133">Transmembrane helix</keyword>
<feature type="transmembrane region" description="Helical" evidence="5">
    <location>
        <begin position="280"/>
        <end position="300"/>
    </location>
</feature>
<protein>
    <submittedName>
        <fullName evidence="7">Orphan G-protein coupled receptor 9</fullName>
    </submittedName>
</protein>
<dbReference type="EMBL" id="KP293962">
    <property type="protein sequence ID" value="AKQ63016.1"/>
    <property type="molecule type" value="mRNA"/>
</dbReference>
<evidence type="ECO:0000313" key="7">
    <source>
        <dbReference type="EMBL" id="AKQ63016.1"/>
    </source>
</evidence>
<dbReference type="PRINTS" id="PR00965">
    <property type="entry name" value="OCULARALBNSM"/>
</dbReference>
<feature type="transmembrane region" description="Helical" evidence="5">
    <location>
        <begin position="202"/>
        <end position="222"/>
    </location>
</feature>
<sequence length="360" mass="41202">MASPAQQSICCLFHNSSVYNGSHFSEVNWSEIKEAYNWICLVSASLSACGAIYQILPRAPRYFPKTQRELDAFVRQRSLIRWLAVADLMAVAGILTRSIVWQAHRIPWRPQQGEANIDFAHLFCAVISGWVMFFYLSTYAWTVCYSFDIMRLVSDKGSKMVLYHICGWVVPMVLTVGGLLPFYLPSLTSCRDGKEHWLPHYLVTYCSILLVIIITPVLYYISSKKVRTSMRRRGLYTNHERRVIQTISSKYFAVTLVFFVCWSPNLVNGILLLFEDKVPSGYFISLWNYMAVVNPMQALLNSLVYRGFGSCTFGGQEAFETENARKRVRKNPREGVQYQSATDFEDSENAPLLSFRAVSI</sequence>
<dbReference type="GO" id="GO:0005886">
    <property type="term" value="C:plasma membrane"/>
    <property type="evidence" value="ECO:0007669"/>
    <property type="project" value="TreeGrafter"/>
</dbReference>
<dbReference type="GO" id="GO:0035240">
    <property type="term" value="F:dopamine binding"/>
    <property type="evidence" value="ECO:0007669"/>
    <property type="project" value="InterPro"/>
</dbReference>
<feature type="transmembrane region" description="Helical" evidence="5">
    <location>
        <begin position="78"/>
        <end position="99"/>
    </location>
</feature>
<dbReference type="AlphaFoldDB" id="A0A0K0PVM6"/>
<dbReference type="PANTHER" id="PTHR15177">
    <property type="entry name" value="G-PROTEIN COUPLED RECEPTOR 143"/>
    <property type="match status" value="1"/>
</dbReference>